<dbReference type="Proteomes" id="UP000193218">
    <property type="component" value="Unassembled WGS sequence"/>
</dbReference>
<feature type="region of interest" description="Disordered" evidence="1">
    <location>
        <begin position="222"/>
        <end position="241"/>
    </location>
</feature>
<feature type="compositionally biased region" description="Polar residues" evidence="1">
    <location>
        <begin position="307"/>
        <end position="325"/>
    </location>
</feature>
<protein>
    <submittedName>
        <fullName evidence="2">Uncharacterized protein</fullName>
    </submittedName>
</protein>
<organism evidence="2 3">
    <name type="scientific">Kockovaella imperatae</name>
    <dbReference type="NCBI Taxonomy" id="4999"/>
    <lineage>
        <taxon>Eukaryota</taxon>
        <taxon>Fungi</taxon>
        <taxon>Dikarya</taxon>
        <taxon>Basidiomycota</taxon>
        <taxon>Agaricomycotina</taxon>
        <taxon>Tremellomycetes</taxon>
        <taxon>Tremellales</taxon>
        <taxon>Cuniculitremaceae</taxon>
        <taxon>Kockovaella</taxon>
    </lineage>
</organism>
<evidence type="ECO:0000256" key="1">
    <source>
        <dbReference type="SAM" id="MobiDB-lite"/>
    </source>
</evidence>
<proteinExistence type="predicted"/>
<dbReference type="EMBL" id="NBSH01000007">
    <property type="protein sequence ID" value="ORX36951.1"/>
    <property type="molecule type" value="Genomic_DNA"/>
</dbReference>
<reference evidence="2 3" key="1">
    <citation type="submission" date="2017-03" db="EMBL/GenBank/DDBJ databases">
        <title>Widespread Adenine N6-methylation of Active Genes in Fungi.</title>
        <authorList>
            <consortium name="DOE Joint Genome Institute"/>
            <person name="Mondo S.J."/>
            <person name="Dannebaum R.O."/>
            <person name="Kuo R.C."/>
            <person name="Louie K.B."/>
            <person name="Bewick A.J."/>
            <person name="Labutti K."/>
            <person name="Haridas S."/>
            <person name="Kuo A."/>
            <person name="Salamov A."/>
            <person name="Ahrendt S.R."/>
            <person name="Lau R."/>
            <person name="Bowen B.P."/>
            <person name="Lipzen A."/>
            <person name="Sullivan W."/>
            <person name="Andreopoulos W.B."/>
            <person name="Clum A."/>
            <person name="Lindquist E."/>
            <person name="Daum C."/>
            <person name="Northen T.R."/>
            <person name="Ramamoorthy G."/>
            <person name="Schmitz R.J."/>
            <person name="Gryganskyi A."/>
            <person name="Culley D."/>
            <person name="Magnuson J."/>
            <person name="James T.Y."/>
            <person name="O'Malley M.A."/>
            <person name="Stajich J.E."/>
            <person name="Spatafora J.W."/>
            <person name="Visel A."/>
            <person name="Grigoriev I.V."/>
        </authorList>
    </citation>
    <scope>NUCLEOTIDE SEQUENCE [LARGE SCALE GENOMIC DNA]</scope>
    <source>
        <strain evidence="2 3">NRRL Y-17943</strain>
    </source>
</reference>
<feature type="compositionally biased region" description="Polar residues" evidence="1">
    <location>
        <begin position="1"/>
        <end position="40"/>
    </location>
</feature>
<sequence>MSTPASPTLSISSTPLASFQHASVSTPSIGAGSGSMSTAPHTAGGQHRRQNGGIPPPPPAYSTVHSPTRSSSLNRLQPRSTPPPPSSASSSHTPALSSTPVPPTDPPQTPLSTSSTASSYSRRVWVPTPNVPMRLQDRHHVHRVSPLTGQDEERNRWLSEDEGANSGVEGGSSRRRRRRQRSIPDQSACHDEPSNTHIPPGLPAASLDLRRPAFDARDRIKNQIAASSSPSTSPKPAANRSSRPIIRRAMSHEPQVSRSLTPATPIGAVDVTVGAFPPQIQDIVPTPGSPVRRFSVETKISPSARGSLQSAELVASTSGVQQTTESDGDDLMSERERRRAARHSTLETLQRILSWRVLHLPLRTRY</sequence>
<dbReference type="RefSeq" id="XP_021871020.1">
    <property type="nucleotide sequence ID" value="XM_022018334.1"/>
</dbReference>
<dbReference type="GeneID" id="33560143"/>
<dbReference type="AlphaFoldDB" id="A0A1Y1UFW3"/>
<accession>A0A1Y1UFW3</accession>
<evidence type="ECO:0000313" key="3">
    <source>
        <dbReference type="Proteomes" id="UP000193218"/>
    </source>
</evidence>
<comment type="caution">
    <text evidence="2">The sequence shown here is derived from an EMBL/GenBank/DDBJ whole genome shotgun (WGS) entry which is preliminary data.</text>
</comment>
<feature type="compositionally biased region" description="Polar residues" evidence="1">
    <location>
        <begin position="63"/>
        <end position="77"/>
    </location>
</feature>
<feature type="compositionally biased region" description="Pro residues" evidence="1">
    <location>
        <begin position="100"/>
        <end position="109"/>
    </location>
</feature>
<name>A0A1Y1UFW3_9TREE</name>
<dbReference type="InParanoid" id="A0A1Y1UFW3"/>
<keyword evidence="3" id="KW-1185">Reference proteome</keyword>
<feature type="compositionally biased region" description="Low complexity" evidence="1">
    <location>
        <begin position="87"/>
        <end position="99"/>
    </location>
</feature>
<feature type="region of interest" description="Disordered" evidence="1">
    <location>
        <begin position="307"/>
        <end position="332"/>
    </location>
</feature>
<feature type="compositionally biased region" description="Low complexity" evidence="1">
    <location>
        <begin position="225"/>
        <end position="238"/>
    </location>
</feature>
<feature type="region of interest" description="Disordered" evidence="1">
    <location>
        <begin position="1"/>
        <end position="206"/>
    </location>
</feature>
<gene>
    <name evidence="2" type="ORF">BD324DRAFT_651424</name>
</gene>
<feature type="compositionally biased region" description="Low complexity" evidence="1">
    <location>
        <begin position="110"/>
        <end position="121"/>
    </location>
</feature>
<evidence type="ECO:0000313" key="2">
    <source>
        <dbReference type="EMBL" id="ORX36951.1"/>
    </source>
</evidence>